<gene>
    <name evidence="3" type="primary">LOC105265906</name>
</gene>
<name>A0A9R1TZU4_9HYME</name>
<dbReference type="GeneID" id="105265906"/>
<sequence length="110" mass="11964">MTFGLESMGLAGWIFVILILLVCCSAFIMCCFEREDDFMTSSHIRNLQKPYDPRADGVVDMGPMLFLNHFYNSAYSGHHATYDLSGGIGIGDAGDFGHYGDSCGDYGGGD</sequence>
<organism evidence="2 3">
    <name type="scientific">Fopius arisanus</name>
    <dbReference type="NCBI Taxonomy" id="64838"/>
    <lineage>
        <taxon>Eukaryota</taxon>
        <taxon>Metazoa</taxon>
        <taxon>Ecdysozoa</taxon>
        <taxon>Arthropoda</taxon>
        <taxon>Hexapoda</taxon>
        <taxon>Insecta</taxon>
        <taxon>Pterygota</taxon>
        <taxon>Neoptera</taxon>
        <taxon>Endopterygota</taxon>
        <taxon>Hymenoptera</taxon>
        <taxon>Apocrita</taxon>
        <taxon>Ichneumonoidea</taxon>
        <taxon>Braconidae</taxon>
        <taxon>Opiinae</taxon>
        <taxon>Fopius</taxon>
    </lineage>
</organism>
<proteinExistence type="predicted"/>
<dbReference type="OrthoDB" id="10369442at2759"/>
<keyword evidence="2" id="KW-1185">Reference proteome</keyword>
<dbReference type="AlphaFoldDB" id="A0A9R1TZU4"/>
<dbReference type="KEGG" id="fas:105265906"/>
<evidence type="ECO:0000256" key="1">
    <source>
        <dbReference type="SAM" id="Phobius"/>
    </source>
</evidence>
<evidence type="ECO:0000313" key="2">
    <source>
        <dbReference type="Proteomes" id="UP000694866"/>
    </source>
</evidence>
<protein>
    <submittedName>
        <fullName evidence="3">Uncharacterized protein</fullName>
    </submittedName>
</protein>
<keyword evidence="1" id="KW-0812">Transmembrane</keyword>
<dbReference type="Proteomes" id="UP000694866">
    <property type="component" value="Unplaced"/>
</dbReference>
<feature type="transmembrane region" description="Helical" evidence="1">
    <location>
        <begin position="12"/>
        <end position="32"/>
    </location>
</feature>
<keyword evidence="1" id="KW-1133">Transmembrane helix</keyword>
<keyword evidence="1" id="KW-0472">Membrane</keyword>
<reference evidence="3" key="1">
    <citation type="submission" date="2025-08" db="UniProtKB">
        <authorList>
            <consortium name="RefSeq"/>
        </authorList>
    </citation>
    <scope>IDENTIFICATION</scope>
    <source>
        <strain evidence="3">USDA-PBARC FA_bdor</strain>
        <tissue evidence="3">Whole organism</tissue>
    </source>
</reference>
<accession>A0A9R1TZU4</accession>
<dbReference type="RefSeq" id="XP_011302022.1">
    <property type="nucleotide sequence ID" value="XM_011303720.1"/>
</dbReference>
<evidence type="ECO:0000313" key="3">
    <source>
        <dbReference type="RefSeq" id="XP_011302022.1"/>
    </source>
</evidence>